<dbReference type="PRINTS" id="PR00369">
    <property type="entry name" value="FLAVODOXIN"/>
</dbReference>
<dbReference type="Proteomes" id="UP000675920">
    <property type="component" value="Unplaced"/>
</dbReference>
<dbReference type="Gene3D" id="3.40.50.360">
    <property type="match status" value="1"/>
</dbReference>
<dbReference type="OrthoDB" id="359268at2"/>
<dbReference type="PROSITE" id="PS00201">
    <property type="entry name" value="FLAVODOXIN"/>
    <property type="match status" value="1"/>
</dbReference>
<comment type="similarity">
    <text evidence="2 8">Belongs to the flavodoxin family.</text>
</comment>
<dbReference type="PROSITE" id="PS50902">
    <property type="entry name" value="FLAVODOXIN_LIKE"/>
    <property type="match status" value="1"/>
</dbReference>
<comment type="function">
    <text evidence="8">Low-potential electron donor to a number of redox enzymes.</text>
</comment>
<dbReference type="InterPro" id="IPR001226">
    <property type="entry name" value="Flavodoxin_CS"/>
</dbReference>
<evidence type="ECO:0000256" key="5">
    <source>
        <dbReference type="ARBA" id="ARBA00022643"/>
    </source>
</evidence>
<sequence length="160" mass="17007">MSVTIVYGSDGGNTTKLAKKIASKTSGKAIDIKKATAADFENCSLLILGCPTYGDGDLQTDWQDHLGTLEEADLDGKRVAIFGAGDQMNYPESFVDAIGILYDVVADKGANVVGFTDTAGYDFTGSAALRDGKFVGLALDEDNQAGKSEKRITEWLAQIR</sequence>
<evidence type="ECO:0000313" key="11">
    <source>
        <dbReference type="RefSeq" id="WP_028310292.1"/>
    </source>
</evidence>
<keyword evidence="4 8" id="KW-0285">Flavoprotein</keyword>
<dbReference type="PANTHER" id="PTHR42809">
    <property type="entry name" value="FLAVODOXIN 2"/>
    <property type="match status" value="1"/>
</dbReference>
<dbReference type="GO" id="GO:0010181">
    <property type="term" value="F:FMN binding"/>
    <property type="evidence" value="ECO:0007669"/>
    <property type="project" value="UniProtKB-UniRule"/>
</dbReference>
<dbReference type="InterPro" id="IPR001094">
    <property type="entry name" value="Flavdoxin-like"/>
</dbReference>
<evidence type="ECO:0000256" key="6">
    <source>
        <dbReference type="ARBA" id="ARBA00022982"/>
    </source>
</evidence>
<keyword evidence="7" id="KW-0535">Nitrogen fixation</keyword>
<dbReference type="PANTHER" id="PTHR42809:SF1">
    <property type="entry name" value="FLAVODOXIN 1"/>
    <property type="match status" value="1"/>
</dbReference>
<proteinExistence type="inferred from homology"/>
<dbReference type="AlphaFoldDB" id="A0A8B6X179"/>
<dbReference type="RefSeq" id="WP_028310292.1">
    <property type="nucleotide sequence ID" value="NZ_AXWS01000007.1"/>
</dbReference>
<dbReference type="GO" id="GO:0009055">
    <property type="term" value="F:electron transfer activity"/>
    <property type="evidence" value="ECO:0007669"/>
    <property type="project" value="UniProtKB-UniRule"/>
</dbReference>
<dbReference type="InterPro" id="IPR050619">
    <property type="entry name" value="Flavodoxin"/>
</dbReference>
<dbReference type="InterPro" id="IPR008254">
    <property type="entry name" value="Flavodoxin/NO_synth"/>
</dbReference>
<dbReference type="PIRSF" id="PIRSF038996">
    <property type="entry name" value="FldA"/>
    <property type="match status" value="1"/>
</dbReference>
<dbReference type="Pfam" id="PF00258">
    <property type="entry name" value="Flavodoxin_1"/>
    <property type="match status" value="1"/>
</dbReference>
<organism evidence="10 11">
    <name type="scientific">Derxia gummosa DSM 723</name>
    <dbReference type="NCBI Taxonomy" id="1121388"/>
    <lineage>
        <taxon>Bacteria</taxon>
        <taxon>Pseudomonadati</taxon>
        <taxon>Pseudomonadota</taxon>
        <taxon>Betaproteobacteria</taxon>
        <taxon>Burkholderiales</taxon>
        <taxon>Alcaligenaceae</taxon>
        <taxon>Derxia</taxon>
    </lineage>
</organism>
<evidence type="ECO:0000313" key="10">
    <source>
        <dbReference type="Proteomes" id="UP000675920"/>
    </source>
</evidence>
<keyword evidence="5 8" id="KW-0288">FMN</keyword>
<evidence type="ECO:0000259" key="9">
    <source>
        <dbReference type="PROSITE" id="PS50902"/>
    </source>
</evidence>
<gene>
    <name evidence="11" type="primary">fldA</name>
</gene>
<keyword evidence="6 8" id="KW-0249">Electron transport</keyword>
<keyword evidence="3 8" id="KW-0813">Transport</keyword>
<dbReference type="InterPro" id="IPR010086">
    <property type="entry name" value="Flavodoxin_lc"/>
</dbReference>
<evidence type="ECO:0000256" key="8">
    <source>
        <dbReference type="PIRNR" id="PIRNR038996"/>
    </source>
</evidence>
<dbReference type="NCBIfam" id="NF006736">
    <property type="entry name" value="PRK09267.1-2"/>
    <property type="match status" value="1"/>
</dbReference>
<keyword evidence="10" id="KW-1185">Reference proteome</keyword>
<dbReference type="SUPFAM" id="SSF52218">
    <property type="entry name" value="Flavoproteins"/>
    <property type="match status" value="1"/>
</dbReference>
<dbReference type="NCBIfam" id="NF006739">
    <property type="entry name" value="PRK09267.1-5"/>
    <property type="match status" value="1"/>
</dbReference>
<evidence type="ECO:0000256" key="4">
    <source>
        <dbReference type="ARBA" id="ARBA00022630"/>
    </source>
</evidence>
<accession>A0A8B6X179</accession>
<name>A0A8B6X179_9BURK</name>
<feature type="domain" description="Flavodoxin-like" evidence="9">
    <location>
        <begin position="3"/>
        <end position="160"/>
    </location>
</feature>
<evidence type="ECO:0000256" key="3">
    <source>
        <dbReference type="ARBA" id="ARBA00022448"/>
    </source>
</evidence>
<evidence type="ECO:0000256" key="2">
    <source>
        <dbReference type="ARBA" id="ARBA00005267"/>
    </source>
</evidence>
<reference evidence="11" key="1">
    <citation type="submission" date="2025-08" db="UniProtKB">
        <authorList>
            <consortium name="RefSeq"/>
        </authorList>
    </citation>
    <scope>IDENTIFICATION</scope>
</reference>
<evidence type="ECO:0000256" key="7">
    <source>
        <dbReference type="ARBA" id="ARBA00023231"/>
    </source>
</evidence>
<evidence type="ECO:0000256" key="1">
    <source>
        <dbReference type="ARBA" id="ARBA00001917"/>
    </source>
</evidence>
<protein>
    <recommendedName>
        <fullName evidence="8">Flavodoxin</fullName>
    </recommendedName>
</protein>
<dbReference type="NCBIfam" id="TIGR01752">
    <property type="entry name" value="flav_long"/>
    <property type="match status" value="1"/>
</dbReference>
<dbReference type="InterPro" id="IPR029039">
    <property type="entry name" value="Flavoprotein-like_sf"/>
</dbReference>
<comment type="cofactor">
    <cofactor evidence="1 8">
        <name>FMN</name>
        <dbReference type="ChEBI" id="CHEBI:58210"/>
    </cofactor>
</comment>